<sequence>MFVSSGAPLHDPYDRDDGLRPSPAWRSAMARQRNLWSAVSFWAFSTLLVMYDVLDRTLISARL</sequence>
<dbReference type="EMBL" id="BAABHJ010000005">
    <property type="protein sequence ID" value="GAA4605336.1"/>
    <property type="molecule type" value="Genomic_DNA"/>
</dbReference>
<proteinExistence type="predicted"/>
<evidence type="ECO:0008006" key="4">
    <source>
        <dbReference type="Google" id="ProtNLM"/>
    </source>
</evidence>
<keyword evidence="1" id="KW-0472">Membrane</keyword>
<organism evidence="2 3">
    <name type="scientific">Actinoallomurus liliacearum</name>
    <dbReference type="NCBI Taxonomy" id="1080073"/>
    <lineage>
        <taxon>Bacteria</taxon>
        <taxon>Bacillati</taxon>
        <taxon>Actinomycetota</taxon>
        <taxon>Actinomycetes</taxon>
        <taxon>Streptosporangiales</taxon>
        <taxon>Thermomonosporaceae</taxon>
        <taxon>Actinoallomurus</taxon>
    </lineage>
</organism>
<name>A0ABP8TGC5_9ACTN</name>
<evidence type="ECO:0000313" key="3">
    <source>
        <dbReference type="Proteomes" id="UP001500212"/>
    </source>
</evidence>
<dbReference type="Proteomes" id="UP001500212">
    <property type="component" value="Unassembled WGS sequence"/>
</dbReference>
<feature type="transmembrane region" description="Helical" evidence="1">
    <location>
        <begin position="35"/>
        <end position="54"/>
    </location>
</feature>
<reference evidence="3" key="1">
    <citation type="journal article" date="2019" name="Int. J. Syst. Evol. Microbiol.">
        <title>The Global Catalogue of Microorganisms (GCM) 10K type strain sequencing project: providing services to taxonomists for standard genome sequencing and annotation.</title>
        <authorList>
            <consortium name="The Broad Institute Genomics Platform"/>
            <consortium name="The Broad Institute Genome Sequencing Center for Infectious Disease"/>
            <person name="Wu L."/>
            <person name="Ma J."/>
        </authorList>
    </citation>
    <scope>NUCLEOTIDE SEQUENCE [LARGE SCALE GENOMIC DNA]</scope>
    <source>
        <strain evidence="3">JCM 17938</strain>
    </source>
</reference>
<accession>A0ABP8TGC5</accession>
<evidence type="ECO:0000313" key="2">
    <source>
        <dbReference type="EMBL" id="GAA4605336.1"/>
    </source>
</evidence>
<evidence type="ECO:0000256" key="1">
    <source>
        <dbReference type="SAM" id="Phobius"/>
    </source>
</evidence>
<keyword evidence="1" id="KW-0812">Transmembrane</keyword>
<gene>
    <name evidence="2" type="ORF">GCM10023195_18450</name>
</gene>
<keyword evidence="3" id="KW-1185">Reference proteome</keyword>
<keyword evidence="1" id="KW-1133">Transmembrane helix</keyword>
<protein>
    <recommendedName>
        <fullName evidence="4">MFS transporter</fullName>
    </recommendedName>
</protein>
<comment type="caution">
    <text evidence="2">The sequence shown here is derived from an EMBL/GenBank/DDBJ whole genome shotgun (WGS) entry which is preliminary data.</text>
</comment>